<dbReference type="InterPro" id="IPR030395">
    <property type="entry name" value="GP_PDE_dom"/>
</dbReference>
<dbReference type="Gene3D" id="3.20.20.190">
    <property type="entry name" value="Phosphatidylinositol (PI) phosphodiesterase"/>
    <property type="match status" value="1"/>
</dbReference>
<evidence type="ECO:0000259" key="1">
    <source>
        <dbReference type="PROSITE" id="PS51704"/>
    </source>
</evidence>
<dbReference type="InterPro" id="IPR017946">
    <property type="entry name" value="PLC-like_Pdiesterase_TIM-brl"/>
</dbReference>
<dbReference type="Pfam" id="PF03009">
    <property type="entry name" value="GDPD"/>
    <property type="match status" value="1"/>
</dbReference>
<proteinExistence type="predicted"/>
<organism evidence="2 3">
    <name type="scientific">Panacibacter ginsenosidivorans</name>
    <dbReference type="NCBI Taxonomy" id="1813871"/>
    <lineage>
        <taxon>Bacteria</taxon>
        <taxon>Pseudomonadati</taxon>
        <taxon>Bacteroidota</taxon>
        <taxon>Chitinophagia</taxon>
        <taxon>Chitinophagales</taxon>
        <taxon>Chitinophagaceae</taxon>
        <taxon>Panacibacter</taxon>
    </lineage>
</organism>
<dbReference type="PROSITE" id="PS51704">
    <property type="entry name" value="GP_PDE"/>
    <property type="match status" value="1"/>
</dbReference>
<gene>
    <name evidence="2" type="ORF">FRZ67_10855</name>
</gene>
<dbReference type="GO" id="GO:0008081">
    <property type="term" value="F:phosphoric diester hydrolase activity"/>
    <property type="evidence" value="ECO:0007669"/>
    <property type="project" value="InterPro"/>
</dbReference>
<dbReference type="AlphaFoldDB" id="A0A5B8VGU5"/>
<dbReference type="EMBL" id="CP042435">
    <property type="protein sequence ID" value="QEC70202.1"/>
    <property type="molecule type" value="Genomic_DNA"/>
</dbReference>
<reference evidence="2 3" key="1">
    <citation type="journal article" date="2016" name="Int. J. Syst. Evol. Microbiol.">
        <title>Panacibacter ginsenosidivorans gen. nov., sp. nov., with ginsenoside converting activity isolated from soil of a ginseng field.</title>
        <authorList>
            <person name="Siddiqi M.Z."/>
            <person name="Muhammad Shafi S."/>
            <person name="Choi K.D."/>
            <person name="Im W.T."/>
        </authorList>
    </citation>
    <scope>NUCLEOTIDE SEQUENCE [LARGE SCALE GENOMIC DNA]</scope>
    <source>
        <strain evidence="2 3">Gsoil1550</strain>
    </source>
</reference>
<accession>A0A5B8VGU5</accession>
<dbReference type="GO" id="GO:0006629">
    <property type="term" value="P:lipid metabolic process"/>
    <property type="evidence" value="ECO:0007669"/>
    <property type="project" value="InterPro"/>
</dbReference>
<dbReference type="OrthoDB" id="384721at2"/>
<name>A0A5B8VGU5_9BACT</name>
<dbReference type="PANTHER" id="PTHR46211">
    <property type="entry name" value="GLYCEROPHOSPHORYL DIESTER PHOSPHODIESTERASE"/>
    <property type="match status" value="1"/>
</dbReference>
<dbReference type="Proteomes" id="UP000321533">
    <property type="component" value="Chromosome"/>
</dbReference>
<dbReference type="CDD" id="cd08567">
    <property type="entry name" value="GDPD_SpGDE_like"/>
    <property type="match status" value="1"/>
</dbReference>
<sequence>MSCSPKINPSYTPLQGAASFDLEGHRGCRGLFPENTIPAFINSVSMAITTLEMDVVITKDKKVVVSHDNYFSHEITTKPGGDTVTEAEEKSLNIYQMTYDEVKKYDVGLKPHPRFPQQQKMAAYKPLLSDVVDSIVQEMMTMKRPPIRYNIETKCTPEGDDIYHPKPAEFVELLMSVIKEKGITDYTTIQSFDIRTLQYLHQHYPEMKTSLLVEDKKSFALQLKSLGFIPTIYSPDYTLVTPLLVKQCHDAGIQIIPWTVNDKEEMKKLKTLGVDGIITDYPNLYGEL</sequence>
<dbReference type="PANTHER" id="PTHR46211:SF14">
    <property type="entry name" value="GLYCEROPHOSPHODIESTER PHOSPHODIESTERASE"/>
    <property type="match status" value="1"/>
</dbReference>
<protein>
    <submittedName>
        <fullName evidence="2">Glycerophosphodiester phosphodiesterase</fullName>
    </submittedName>
</protein>
<feature type="domain" description="GP-PDE" evidence="1">
    <location>
        <begin position="20"/>
        <end position="288"/>
    </location>
</feature>
<dbReference type="KEGG" id="pgin:FRZ67_10855"/>
<dbReference type="SUPFAM" id="SSF51695">
    <property type="entry name" value="PLC-like phosphodiesterases"/>
    <property type="match status" value="1"/>
</dbReference>
<evidence type="ECO:0000313" key="3">
    <source>
        <dbReference type="Proteomes" id="UP000321533"/>
    </source>
</evidence>
<keyword evidence="3" id="KW-1185">Reference proteome</keyword>
<evidence type="ECO:0000313" key="2">
    <source>
        <dbReference type="EMBL" id="QEC70202.1"/>
    </source>
</evidence>